<evidence type="ECO:0000313" key="2">
    <source>
        <dbReference type="EMBL" id="HIU90949.1"/>
    </source>
</evidence>
<evidence type="ECO:0000256" key="1">
    <source>
        <dbReference type="SAM" id="Phobius"/>
    </source>
</evidence>
<keyword evidence="1" id="KW-0472">Membrane</keyword>
<accession>A0A9D1MXD0</accession>
<name>A0A9D1MXD0_9BACT</name>
<gene>
    <name evidence="2" type="ORF">IAC72_02915</name>
</gene>
<protein>
    <submittedName>
        <fullName evidence="2">Uncharacterized protein</fullName>
    </submittedName>
</protein>
<keyword evidence="1" id="KW-1133">Transmembrane helix</keyword>
<feature type="transmembrane region" description="Helical" evidence="1">
    <location>
        <begin position="59"/>
        <end position="92"/>
    </location>
</feature>
<keyword evidence="1" id="KW-0812">Transmembrane</keyword>
<evidence type="ECO:0000313" key="3">
    <source>
        <dbReference type="Proteomes" id="UP000886852"/>
    </source>
</evidence>
<dbReference type="Proteomes" id="UP000886852">
    <property type="component" value="Unassembled WGS sequence"/>
</dbReference>
<reference evidence="2" key="2">
    <citation type="journal article" date="2021" name="PeerJ">
        <title>Extensive microbial diversity within the chicken gut microbiome revealed by metagenomics and culture.</title>
        <authorList>
            <person name="Gilroy R."/>
            <person name="Ravi A."/>
            <person name="Getino M."/>
            <person name="Pursley I."/>
            <person name="Horton D.L."/>
            <person name="Alikhan N.F."/>
            <person name="Baker D."/>
            <person name="Gharbi K."/>
            <person name="Hall N."/>
            <person name="Watson M."/>
            <person name="Adriaenssens E.M."/>
            <person name="Foster-Nyarko E."/>
            <person name="Jarju S."/>
            <person name="Secka A."/>
            <person name="Antonio M."/>
            <person name="Oren A."/>
            <person name="Chaudhuri R.R."/>
            <person name="La Ragione R."/>
            <person name="Hildebrand F."/>
            <person name="Pallen M.J."/>
        </authorList>
    </citation>
    <scope>NUCLEOTIDE SEQUENCE</scope>
    <source>
        <strain evidence="2">ChiHjej12B11-7776</strain>
    </source>
</reference>
<proteinExistence type="predicted"/>
<comment type="caution">
    <text evidence="2">The sequence shown here is derived from an EMBL/GenBank/DDBJ whole genome shotgun (WGS) entry which is preliminary data.</text>
</comment>
<sequence length="166" mass="17304">MTKKQKAACILEIIAAFVLIVAVIYLAYYSLAVLPQKFADDVTGEAAESGDAGEALGAVIVATFGIIAPLAINLCLVGLSLIFAIVVTVGAFCSAKLLKEGNAAKYKRWQISAAIFALLAVIALIIGQAVASSTELLIIIAVFIAVEIVSAILKIVKDKPQASEQI</sequence>
<feature type="transmembrane region" description="Helical" evidence="1">
    <location>
        <begin position="136"/>
        <end position="156"/>
    </location>
</feature>
<dbReference type="EMBL" id="DVOC01000052">
    <property type="protein sequence ID" value="HIU90949.1"/>
    <property type="molecule type" value="Genomic_DNA"/>
</dbReference>
<feature type="transmembrane region" description="Helical" evidence="1">
    <location>
        <begin position="113"/>
        <end position="130"/>
    </location>
</feature>
<feature type="transmembrane region" description="Helical" evidence="1">
    <location>
        <begin position="7"/>
        <end position="28"/>
    </location>
</feature>
<dbReference type="AlphaFoldDB" id="A0A9D1MXD0"/>
<organism evidence="2 3">
    <name type="scientific">Candidatus Fimimonas merdipullorum</name>
    <dbReference type="NCBI Taxonomy" id="2840822"/>
    <lineage>
        <taxon>Bacteria</taxon>
        <taxon>Pseudomonadati</taxon>
        <taxon>Myxococcota</taxon>
        <taxon>Myxococcia</taxon>
        <taxon>Myxococcales</taxon>
        <taxon>Cystobacterineae</taxon>
        <taxon>Myxococcaceae</taxon>
        <taxon>Myxococcaceae incertae sedis</taxon>
        <taxon>Candidatus Fimimonas</taxon>
    </lineage>
</organism>
<reference evidence="2" key="1">
    <citation type="submission" date="2020-10" db="EMBL/GenBank/DDBJ databases">
        <authorList>
            <person name="Gilroy R."/>
        </authorList>
    </citation>
    <scope>NUCLEOTIDE SEQUENCE</scope>
    <source>
        <strain evidence="2">ChiHjej12B11-7776</strain>
    </source>
</reference>